<dbReference type="Proteomes" id="UP000219467">
    <property type="component" value="Unassembled WGS sequence"/>
</dbReference>
<organism evidence="2 3">
    <name type="scientific">Cereibacter ovatus</name>
    <dbReference type="NCBI Taxonomy" id="439529"/>
    <lineage>
        <taxon>Bacteria</taxon>
        <taxon>Pseudomonadati</taxon>
        <taxon>Pseudomonadota</taxon>
        <taxon>Alphaproteobacteria</taxon>
        <taxon>Rhodobacterales</taxon>
        <taxon>Paracoccaceae</taxon>
        <taxon>Cereibacter</taxon>
    </lineage>
</organism>
<name>A0A285CM33_9RHOB</name>
<dbReference type="PANTHER" id="PTHR40072">
    <property type="entry name" value="MOLYBDOPTERIN-GUANINE DINUCLEOTIDE BIOSYNTHESIS ADAPTER PROTEIN-RELATED"/>
    <property type="match status" value="1"/>
</dbReference>
<keyword evidence="3" id="KW-1185">Reference proteome</keyword>
<reference evidence="3" key="1">
    <citation type="submission" date="2017-08" db="EMBL/GenBank/DDBJ databases">
        <authorList>
            <person name="Varghese N."/>
            <person name="Submissions S."/>
        </authorList>
    </citation>
    <scope>NUCLEOTIDE SEQUENCE [LARGE SCALE GENOMIC DNA]</scope>
    <source>
        <strain evidence="3">JA234</strain>
    </source>
</reference>
<dbReference type="SUPFAM" id="SSF52540">
    <property type="entry name" value="P-loop containing nucleoside triphosphate hydrolases"/>
    <property type="match status" value="1"/>
</dbReference>
<accession>A0A285CM33</accession>
<dbReference type="AlphaFoldDB" id="A0A285CM33"/>
<dbReference type="OrthoDB" id="9804758at2"/>
<dbReference type="Pfam" id="PF03205">
    <property type="entry name" value="MobB"/>
    <property type="match status" value="1"/>
</dbReference>
<dbReference type="RefSeq" id="WP_097029239.1">
    <property type="nucleotide sequence ID" value="NZ_OAOQ01000002.1"/>
</dbReference>
<dbReference type="GO" id="GO:0005525">
    <property type="term" value="F:GTP binding"/>
    <property type="evidence" value="ECO:0007669"/>
    <property type="project" value="InterPro"/>
</dbReference>
<protein>
    <submittedName>
        <fullName evidence="2">Molybdopterin-guanine dinucleotide biosynthesis protein B</fullName>
    </submittedName>
</protein>
<evidence type="ECO:0000313" key="3">
    <source>
        <dbReference type="Proteomes" id="UP000219467"/>
    </source>
</evidence>
<dbReference type="PANTHER" id="PTHR40072:SF1">
    <property type="entry name" value="MOLYBDOPTERIN-GUANINE DINUCLEOTIDE BIOSYNTHESIS ADAPTER PROTEIN"/>
    <property type="match status" value="1"/>
</dbReference>
<sequence length="453" mass="48808">MKIFGIVGGTDAGRAELTERLVAAIAGRGFSVSTVRHLSPEAAMGQPARPVQGYRSAGASEVVLASADRFMLLRDHLGAEPDLHALLARMAPVDLVLVDGYRREPHPKIALLPGRDAGQPADPTIRAMAAEPGQAPLAAQPLPLFHPEDAAGLAEFVLTETGLIRSGFDTVIAVDWSGASVPSPRKPSSDAIWIGVASPLGETVSYHRTRADAEAHLNDLFAFELAAGRRVLAGFDFPMGYPAGFAPRLVGEAWAPAVWEWLEARVEDGPDNANNRFQLAQTINRQFAGFGPFWGRPSGLDLPDLPERKLCDHEALGIAERRRVELSVPKAHPVWKLYTTGSVGSQALLGLPVIARLRRRFGAAVWPFDPATAPLVVAEIYPSLLGPQITKAMREGEIKDSAQVRLMARSLWRLARDGALADLLADVPDWPGRAEEGWILGTGHADQLRLALI</sequence>
<dbReference type="NCBIfam" id="NF011066">
    <property type="entry name" value="PRK14495.1"/>
    <property type="match status" value="1"/>
</dbReference>
<dbReference type="InterPro" id="IPR004435">
    <property type="entry name" value="MobB_dom"/>
</dbReference>
<evidence type="ECO:0000313" key="2">
    <source>
        <dbReference type="EMBL" id="SNX68610.1"/>
    </source>
</evidence>
<proteinExistence type="predicted"/>
<dbReference type="Gene3D" id="3.40.50.300">
    <property type="entry name" value="P-loop containing nucleotide triphosphate hydrolases"/>
    <property type="match status" value="1"/>
</dbReference>
<dbReference type="EMBL" id="OAOQ01000002">
    <property type="protein sequence ID" value="SNX68610.1"/>
    <property type="molecule type" value="Genomic_DNA"/>
</dbReference>
<dbReference type="InterPro" id="IPR027417">
    <property type="entry name" value="P-loop_NTPase"/>
</dbReference>
<dbReference type="InterPro" id="IPR052539">
    <property type="entry name" value="MGD_biosynthesis_adapter"/>
</dbReference>
<feature type="domain" description="Molybdopterin-guanine dinucleotide biosynthesis protein B (MobB)" evidence="1">
    <location>
        <begin position="3"/>
        <end position="113"/>
    </location>
</feature>
<dbReference type="GO" id="GO:0006777">
    <property type="term" value="P:Mo-molybdopterin cofactor biosynthetic process"/>
    <property type="evidence" value="ECO:0007669"/>
    <property type="project" value="InterPro"/>
</dbReference>
<evidence type="ECO:0000259" key="1">
    <source>
        <dbReference type="Pfam" id="PF03205"/>
    </source>
</evidence>
<gene>
    <name evidence="2" type="ORF">SAMN05878503_102210</name>
</gene>